<evidence type="ECO:0000313" key="1">
    <source>
        <dbReference type="EMBL" id="KAK1390296.1"/>
    </source>
</evidence>
<proteinExistence type="predicted"/>
<protein>
    <submittedName>
        <fullName evidence="1">Uncharacterized protein</fullName>
    </submittedName>
</protein>
<evidence type="ECO:0000313" key="2">
    <source>
        <dbReference type="Proteomes" id="UP001237642"/>
    </source>
</evidence>
<reference evidence="1" key="2">
    <citation type="submission" date="2023-05" db="EMBL/GenBank/DDBJ databases">
        <authorList>
            <person name="Schelkunov M.I."/>
        </authorList>
    </citation>
    <scope>NUCLEOTIDE SEQUENCE</scope>
    <source>
        <strain evidence="1">Hsosn_3</strain>
        <tissue evidence="1">Leaf</tissue>
    </source>
</reference>
<keyword evidence="2" id="KW-1185">Reference proteome</keyword>
<dbReference type="Proteomes" id="UP001237642">
    <property type="component" value="Unassembled WGS sequence"/>
</dbReference>
<sequence>MAWIFSELVVLQSSEQKLYMLLVSNEYDGPETILNLIGCHKIEDVKMVLVGLGLQIVRVHFEKNGTYQFITRSLEKSRQLFCILDILDHTIRDGLILRRSSIKSALTKLSKLLLLLLQLKWVM</sequence>
<comment type="caution">
    <text evidence="1">The sequence shown here is derived from an EMBL/GenBank/DDBJ whole genome shotgun (WGS) entry which is preliminary data.</text>
</comment>
<organism evidence="1 2">
    <name type="scientific">Heracleum sosnowskyi</name>
    <dbReference type="NCBI Taxonomy" id="360622"/>
    <lineage>
        <taxon>Eukaryota</taxon>
        <taxon>Viridiplantae</taxon>
        <taxon>Streptophyta</taxon>
        <taxon>Embryophyta</taxon>
        <taxon>Tracheophyta</taxon>
        <taxon>Spermatophyta</taxon>
        <taxon>Magnoliopsida</taxon>
        <taxon>eudicotyledons</taxon>
        <taxon>Gunneridae</taxon>
        <taxon>Pentapetalae</taxon>
        <taxon>asterids</taxon>
        <taxon>campanulids</taxon>
        <taxon>Apiales</taxon>
        <taxon>Apiaceae</taxon>
        <taxon>Apioideae</taxon>
        <taxon>apioid superclade</taxon>
        <taxon>Tordylieae</taxon>
        <taxon>Tordyliinae</taxon>
        <taxon>Heracleum</taxon>
    </lineage>
</organism>
<name>A0AAD8IT09_9APIA</name>
<gene>
    <name evidence="1" type="ORF">POM88_018474</name>
</gene>
<accession>A0AAD8IT09</accession>
<reference evidence="1" key="1">
    <citation type="submission" date="2023-02" db="EMBL/GenBank/DDBJ databases">
        <title>Genome of toxic invasive species Heracleum sosnowskyi carries increased number of genes despite the absence of recent whole-genome duplications.</title>
        <authorList>
            <person name="Schelkunov M."/>
            <person name="Shtratnikova V."/>
            <person name="Makarenko M."/>
            <person name="Klepikova A."/>
            <person name="Omelchenko D."/>
            <person name="Novikova G."/>
            <person name="Obukhova E."/>
            <person name="Bogdanov V."/>
            <person name="Penin A."/>
            <person name="Logacheva M."/>
        </authorList>
    </citation>
    <scope>NUCLEOTIDE SEQUENCE</scope>
    <source>
        <strain evidence="1">Hsosn_3</strain>
        <tissue evidence="1">Leaf</tissue>
    </source>
</reference>
<dbReference type="AlphaFoldDB" id="A0AAD8IT09"/>
<dbReference type="EMBL" id="JAUIZM010000004">
    <property type="protein sequence ID" value="KAK1390296.1"/>
    <property type="molecule type" value="Genomic_DNA"/>
</dbReference>